<dbReference type="OrthoDB" id="8062037at2759"/>
<dbReference type="GO" id="GO:0016020">
    <property type="term" value="C:membrane"/>
    <property type="evidence" value="ECO:0007669"/>
    <property type="project" value="UniProtKB-SubCell"/>
</dbReference>
<comment type="pathway">
    <text evidence="3">Protein modification; protein ubiquitination.</text>
</comment>
<evidence type="ECO:0000256" key="2">
    <source>
        <dbReference type="ARBA" id="ARBA00004167"/>
    </source>
</evidence>
<dbReference type="Proteomes" id="UP000017836">
    <property type="component" value="Unassembled WGS sequence"/>
</dbReference>
<keyword evidence="11 15" id="KW-1133">Transmembrane helix</keyword>
<dbReference type="Gramene" id="ERN13976">
    <property type="protein sequence ID" value="ERN13976"/>
    <property type="gene ID" value="AMTR_s00021p00161170"/>
</dbReference>
<evidence type="ECO:0000256" key="8">
    <source>
        <dbReference type="ARBA" id="ARBA00022771"/>
    </source>
</evidence>
<dbReference type="AlphaFoldDB" id="W1Q0L3"/>
<dbReference type="Gene3D" id="3.30.40.10">
    <property type="entry name" value="Zinc/RING finger domain, C3HC4 (zinc finger)"/>
    <property type="match status" value="1"/>
</dbReference>
<name>W1Q0L3_AMBTC</name>
<evidence type="ECO:0000256" key="3">
    <source>
        <dbReference type="ARBA" id="ARBA00004906"/>
    </source>
</evidence>
<evidence type="ECO:0000256" key="13">
    <source>
        <dbReference type="PROSITE-ProRule" id="PRU00175"/>
    </source>
</evidence>
<dbReference type="STRING" id="13333.W1Q0L3"/>
<evidence type="ECO:0000259" key="16">
    <source>
        <dbReference type="PROSITE" id="PS50089"/>
    </source>
</evidence>
<dbReference type="InterPro" id="IPR001841">
    <property type="entry name" value="Znf_RING"/>
</dbReference>
<sequence>MSSDDDDKGGSKQPKMDSKFMLAAVVSLFVVVIFVLLLNIYVRCFMKRPSSRSRQRPAHGHRASVNIVIERLSSPTNQATNGTATTNKPVGLDAAVMGKLPIFKTGPQGGGECTVCLSALEEGETGRLLPNCQHVFHVECIDMWLQSHDTCPICRAGVVPKMQDAVCDEMHPSAPPLDADDGARGTAKAGASNSRGMGSFRRMLSWDRSERRSSNGGVVPIEDVER</sequence>
<keyword evidence="7" id="KW-0479">Metal-binding</keyword>
<keyword evidence="9" id="KW-0833">Ubl conjugation pathway</keyword>
<dbReference type="InterPro" id="IPR013083">
    <property type="entry name" value="Znf_RING/FYVE/PHD"/>
</dbReference>
<dbReference type="EC" id="2.3.2.27" evidence="4"/>
<comment type="subcellular location">
    <subcellularLocation>
        <location evidence="2">Membrane</location>
        <topology evidence="2">Single-pass membrane protein</topology>
    </subcellularLocation>
</comment>
<keyword evidence="10" id="KW-0862">Zinc</keyword>
<feature type="compositionally biased region" description="Basic and acidic residues" evidence="14">
    <location>
        <begin position="204"/>
        <end position="213"/>
    </location>
</feature>
<protein>
    <recommendedName>
        <fullName evidence="4">RING-type E3 ubiquitin transferase</fullName>
        <ecNumber evidence="4">2.3.2.27</ecNumber>
    </recommendedName>
</protein>
<dbReference type="Pfam" id="PF13639">
    <property type="entry name" value="zf-RING_2"/>
    <property type="match status" value="1"/>
</dbReference>
<reference evidence="18" key="1">
    <citation type="journal article" date="2013" name="Science">
        <title>The Amborella genome and the evolution of flowering plants.</title>
        <authorList>
            <consortium name="Amborella Genome Project"/>
        </authorList>
    </citation>
    <scope>NUCLEOTIDE SEQUENCE [LARGE SCALE GENOMIC DNA]</scope>
</reference>
<proteinExistence type="predicted"/>
<evidence type="ECO:0000256" key="1">
    <source>
        <dbReference type="ARBA" id="ARBA00000900"/>
    </source>
</evidence>
<dbReference type="eggNOG" id="KOG0800">
    <property type="taxonomic scope" value="Eukaryota"/>
</dbReference>
<evidence type="ECO:0000256" key="7">
    <source>
        <dbReference type="ARBA" id="ARBA00022723"/>
    </source>
</evidence>
<dbReference type="InterPro" id="IPR044600">
    <property type="entry name" value="ATL1/ATL16-like"/>
</dbReference>
<dbReference type="KEGG" id="atr:18442224"/>
<dbReference type="SMART" id="SM00184">
    <property type="entry name" value="RING"/>
    <property type="match status" value="1"/>
</dbReference>
<evidence type="ECO:0000256" key="4">
    <source>
        <dbReference type="ARBA" id="ARBA00012483"/>
    </source>
</evidence>
<feature type="domain" description="RING-type" evidence="16">
    <location>
        <begin position="113"/>
        <end position="155"/>
    </location>
</feature>
<gene>
    <name evidence="17" type="ORF">AMTR_s00021p00161170</name>
</gene>
<evidence type="ECO:0000256" key="14">
    <source>
        <dbReference type="SAM" id="MobiDB-lite"/>
    </source>
</evidence>
<dbReference type="EMBL" id="KI392560">
    <property type="protein sequence ID" value="ERN13976.1"/>
    <property type="molecule type" value="Genomic_DNA"/>
</dbReference>
<organism evidence="17 18">
    <name type="scientific">Amborella trichopoda</name>
    <dbReference type="NCBI Taxonomy" id="13333"/>
    <lineage>
        <taxon>Eukaryota</taxon>
        <taxon>Viridiplantae</taxon>
        <taxon>Streptophyta</taxon>
        <taxon>Embryophyta</taxon>
        <taxon>Tracheophyta</taxon>
        <taxon>Spermatophyta</taxon>
        <taxon>Magnoliopsida</taxon>
        <taxon>Amborellales</taxon>
        <taxon>Amborellaceae</taxon>
        <taxon>Amborella</taxon>
    </lineage>
</organism>
<dbReference type="GO" id="GO:0061630">
    <property type="term" value="F:ubiquitin protein ligase activity"/>
    <property type="evidence" value="ECO:0007669"/>
    <property type="project" value="UniProtKB-EC"/>
</dbReference>
<accession>W1Q0L3</accession>
<comment type="catalytic activity">
    <reaction evidence="1">
        <text>S-ubiquitinyl-[E2 ubiquitin-conjugating enzyme]-L-cysteine + [acceptor protein]-L-lysine = [E2 ubiquitin-conjugating enzyme]-L-cysteine + N(6)-ubiquitinyl-[acceptor protein]-L-lysine.</text>
        <dbReference type="EC" id="2.3.2.27"/>
    </reaction>
</comment>
<dbReference type="SUPFAM" id="SSF57850">
    <property type="entry name" value="RING/U-box"/>
    <property type="match status" value="1"/>
</dbReference>
<keyword evidence="6 15" id="KW-0812">Transmembrane</keyword>
<evidence type="ECO:0000256" key="11">
    <source>
        <dbReference type="ARBA" id="ARBA00022989"/>
    </source>
</evidence>
<dbReference type="HOGENOM" id="CLU_066543_2_1_1"/>
<dbReference type="GO" id="GO:0016567">
    <property type="term" value="P:protein ubiquitination"/>
    <property type="evidence" value="ECO:0007669"/>
    <property type="project" value="InterPro"/>
</dbReference>
<dbReference type="PANTHER" id="PTHR46913">
    <property type="entry name" value="RING-H2 FINGER PROTEIN ATL16"/>
    <property type="match status" value="1"/>
</dbReference>
<evidence type="ECO:0000256" key="5">
    <source>
        <dbReference type="ARBA" id="ARBA00022679"/>
    </source>
</evidence>
<feature type="region of interest" description="Disordered" evidence="14">
    <location>
        <begin position="170"/>
        <end position="226"/>
    </location>
</feature>
<keyword evidence="18" id="KW-1185">Reference proteome</keyword>
<evidence type="ECO:0000313" key="18">
    <source>
        <dbReference type="Proteomes" id="UP000017836"/>
    </source>
</evidence>
<dbReference type="PROSITE" id="PS50089">
    <property type="entry name" value="ZF_RING_2"/>
    <property type="match status" value="1"/>
</dbReference>
<keyword evidence="8 13" id="KW-0863">Zinc-finger</keyword>
<feature type="transmembrane region" description="Helical" evidence="15">
    <location>
        <begin position="20"/>
        <end position="42"/>
    </location>
</feature>
<evidence type="ECO:0000256" key="9">
    <source>
        <dbReference type="ARBA" id="ARBA00022786"/>
    </source>
</evidence>
<keyword evidence="12 15" id="KW-0472">Membrane</keyword>
<dbReference type="CDD" id="cd16461">
    <property type="entry name" value="RING-H2_EL5-like"/>
    <property type="match status" value="1"/>
</dbReference>
<dbReference type="PANTHER" id="PTHR46913:SF1">
    <property type="entry name" value="RING-H2 FINGER PROTEIN ATL16"/>
    <property type="match status" value="1"/>
</dbReference>
<dbReference type="GO" id="GO:0008270">
    <property type="term" value="F:zinc ion binding"/>
    <property type="evidence" value="ECO:0007669"/>
    <property type="project" value="UniProtKB-KW"/>
</dbReference>
<keyword evidence="5" id="KW-0808">Transferase</keyword>
<evidence type="ECO:0000256" key="10">
    <source>
        <dbReference type="ARBA" id="ARBA00022833"/>
    </source>
</evidence>
<evidence type="ECO:0000313" key="17">
    <source>
        <dbReference type="EMBL" id="ERN13976.1"/>
    </source>
</evidence>
<evidence type="ECO:0000256" key="15">
    <source>
        <dbReference type="SAM" id="Phobius"/>
    </source>
</evidence>
<evidence type="ECO:0000256" key="6">
    <source>
        <dbReference type="ARBA" id="ARBA00022692"/>
    </source>
</evidence>
<dbReference type="OMA" id="INNDHGT"/>
<evidence type="ECO:0000256" key="12">
    <source>
        <dbReference type="ARBA" id="ARBA00023136"/>
    </source>
</evidence>